<keyword evidence="7" id="KW-1185">Reference proteome</keyword>
<dbReference type="AlphaFoldDB" id="A0A914UJ77"/>
<sequence>MNATNDNSEGSRLEDGVAGGIILIIASISFVLNGATTALMVRVKYLRNSFGFLCVSQGVADCGVLIIFALWCAPVTLSQSLLSTGVVGKKIGQLSLFFWFGGIYSTLLIGVNRFFAISFPVRYRKAFTDRNTIFLIILCWILATFHAILYFFDGCDFFYDPSTYVWQYDTTPCGNFASFYLDFCFGVASFAIIFIFNVLTAAKLHLSNKQQLASQVASQTASEIRDQEKRRKREIRFFVQACINGASFNIMLISFHLLSRYAWDKWSLFATTSLIWQLAHASNGIVFLVFNRDLRQLILQPKHICKAPERNVMNGTSHVNMPKKSVVSIRTIPVNNFLE</sequence>
<dbReference type="SUPFAM" id="SSF81321">
    <property type="entry name" value="Family A G protein-coupled receptor-like"/>
    <property type="match status" value="1"/>
</dbReference>
<keyword evidence="4 5" id="KW-0472">Membrane</keyword>
<evidence type="ECO:0000256" key="2">
    <source>
        <dbReference type="ARBA" id="ARBA00022692"/>
    </source>
</evidence>
<keyword evidence="2 5" id="KW-0812">Transmembrane</keyword>
<feature type="transmembrane region" description="Helical" evidence="5">
    <location>
        <begin position="132"/>
        <end position="152"/>
    </location>
</feature>
<dbReference type="PANTHER" id="PTHR23017">
    <property type="entry name" value="SERPENTINE RECEPTOR, CLASS X"/>
    <property type="match status" value="1"/>
</dbReference>
<dbReference type="PROSITE" id="PS50262">
    <property type="entry name" value="G_PROTEIN_RECEP_F1_2"/>
    <property type="match status" value="1"/>
</dbReference>
<evidence type="ECO:0000259" key="6">
    <source>
        <dbReference type="PROSITE" id="PS50262"/>
    </source>
</evidence>
<name>A0A914UJ77_9BILA</name>
<evidence type="ECO:0000313" key="7">
    <source>
        <dbReference type="Proteomes" id="UP000887566"/>
    </source>
</evidence>
<dbReference type="CDD" id="cd00637">
    <property type="entry name" value="7tm_classA_rhodopsin-like"/>
    <property type="match status" value="1"/>
</dbReference>
<organism evidence="7 8">
    <name type="scientific">Plectus sambesii</name>
    <dbReference type="NCBI Taxonomy" id="2011161"/>
    <lineage>
        <taxon>Eukaryota</taxon>
        <taxon>Metazoa</taxon>
        <taxon>Ecdysozoa</taxon>
        <taxon>Nematoda</taxon>
        <taxon>Chromadorea</taxon>
        <taxon>Plectida</taxon>
        <taxon>Plectina</taxon>
        <taxon>Plectoidea</taxon>
        <taxon>Plectidae</taxon>
        <taxon>Plectus</taxon>
    </lineage>
</organism>
<comment type="subcellular location">
    <subcellularLocation>
        <location evidence="1">Membrane</location>
    </subcellularLocation>
</comment>
<evidence type="ECO:0000256" key="3">
    <source>
        <dbReference type="ARBA" id="ARBA00022989"/>
    </source>
</evidence>
<feature type="transmembrane region" description="Helical" evidence="5">
    <location>
        <begin position="179"/>
        <end position="199"/>
    </location>
</feature>
<dbReference type="Proteomes" id="UP000887566">
    <property type="component" value="Unplaced"/>
</dbReference>
<protein>
    <submittedName>
        <fullName evidence="8">G-protein coupled receptors family 1 profile domain-containing protein</fullName>
    </submittedName>
</protein>
<evidence type="ECO:0000256" key="5">
    <source>
        <dbReference type="SAM" id="Phobius"/>
    </source>
</evidence>
<dbReference type="PANTHER" id="PTHR23017:SF3">
    <property type="entry name" value="G-PROTEIN COUPLED RECEPTORS FAMILY 1 PROFILE DOMAIN-CONTAINING PROTEIN"/>
    <property type="match status" value="1"/>
</dbReference>
<feature type="transmembrane region" description="Helical" evidence="5">
    <location>
        <begin position="91"/>
        <end position="111"/>
    </location>
</feature>
<evidence type="ECO:0000256" key="1">
    <source>
        <dbReference type="ARBA" id="ARBA00004370"/>
    </source>
</evidence>
<accession>A0A914UJ77</accession>
<feature type="domain" description="G-protein coupled receptors family 1 profile" evidence="6">
    <location>
        <begin position="32"/>
        <end position="239"/>
    </location>
</feature>
<feature type="transmembrane region" description="Helical" evidence="5">
    <location>
        <begin position="50"/>
        <end position="71"/>
    </location>
</feature>
<dbReference type="GO" id="GO:0016020">
    <property type="term" value="C:membrane"/>
    <property type="evidence" value="ECO:0007669"/>
    <property type="project" value="UniProtKB-SubCell"/>
</dbReference>
<dbReference type="InterPro" id="IPR017452">
    <property type="entry name" value="GPCR_Rhodpsn_7TM"/>
</dbReference>
<evidence type="ECO:0000313" key="8">
    <source>
        <dbReference type="WBParaSite" id="PSAMB.scaffold1042size36771.g10785.t1"/>
    </source>
</evidence>
<reference evidence="8" key="1">
    <citation type="submission" date="2022-11" db="UniProtKB">
        <authorList>
            <consortium name="WormBaseParasite"/>
        </authorList>
    </citation>
    <scope>IDENTIFICATION</scope>
</reference>
<evidence type="ECO:0000256" key="4">
    <source>
        <dbReference type="ARBA" id="ARBA00023136"/>
    </source>
</evidence>
<dbReference type="WBParaSite" id="PSAMB.scaffold1042size36771.g10785.t1">
    <property type="protein sequence ID" value="PSAMB.scaffold1042size36771.g10785.t1"/>
    <property type="gene ID" value="PSAMB.scaffold1042size36771.g10785"/>
</dbReference>
<dbReference type="Pfam" id="PF10328">
    <property type="entry name" value="7TM_GPCR_Srx"/>
    <property type="match status" value="1"/>
</dbReference>
<feature type="transmembrane region" description="Helical" evidence="5">
    <location>
        <begin position="269"/>
        <end position="290"/>
    </location>
</feature>
<dbReference type="InterPro" id="IPR019430">
    <property type="entry name" value="7TM_GPCR_serpentine_rcpt_Srx"/>
</dbReference>
<keyword evidence="3 5" id="KW-1133">Transmembrane helix</keyword>
<feature type="transmembrane region" description="Helical" evidence="5">
    <location>
        <begin position="237"/>
        <end position="257"/>
    </location>
</feature>
<dbReference type="Gene3D" id="1.20.1070.10">
    <property type="entry name" value="Rhodopsin 7-helix transmembrane proteins"/>
    <property type="match status" value="1"/>
</dbReference>
<feature type="transmembrane region" description="Helical" evidence="5">
    <location>
        <begin position="20"/>
        <end position="43"/>
    </location>
</feature>
<proteinExistence type="predicted"/>